<organism evidence="1 2">
    <name type="scientific">Thalassotalea insulae</name>
    <dbReference type="NCBI Taxonomy" id="2056778"/>
    <lineage>
        <taxon>Bacteria</taxon>
        <taxon>Pseudomonadati</taxon>
        <taxon>Pseudomonadota</taxon>
        <taxon>Gammaproteobacteria</taxon>
        <taxon>Alteromonadales</taxon>
        <taxon>Colwelliaceae</taxon>
        <taxon>Thalassotalea</taxon>
    </lineage>
</organism>
<evidence type="ECO:0000313" key="2">
    <source>
        <dbReference type="Proteomes" id="UP001157186"/>
    </source>
</evidence>
<protein>
    <submittedName>
        <fullName evidence="1">Uncharacterized protein</fullName>
    </submittedName>
</protein>
<comment type="caution">
    <text evidence="1">The sequence shown here is derived from an EMBL/GenBank/DDBJ whole genome shotgun (WGS) entry which is preliminary data.</text>
</comment>
<accession>A0ABQ6GWN0</accession>
<name>A0ABQ6GWN0_9GAMM</name>
<dbReference type="RefSeq" id="WP_284244443.1">
    <property type="nucleotide sequence ID" value="NZ_BSST01000001.1"/>
</dbReference>
<dbReference type="Proteomes" id="UP001157186">
    <property type="component" value="Unassembled WGS sequence"/>
</dbReference>
<reference evidence="1 2" key="1">
    <citation type="submission" date="2023-03" db="EMBL/GenBank/DDBJ databases">
        <title>Draft genome sequence of Thalassotalea insulae KCTC 62186T.</title>
        <authorList>
            <person name="Sawabe T."/>
        </authorList>
    </citation>
    <scope>NUCLEOTIDE SEQUENCE [LARGE SCALE GENOMIC DNA]</scope>
    <source>
        <strain evidence="1 2">KCTC 62186</strain>
    </source>
</reference>
<sequence length="55" mass="6336">MNTYQECRNLAKNNILIDDGKVEQSKIKLFNGTLVSKWLTLIGNKLVLCHLVNYK</sequence>
<evidence type="ECO:0000313" key="1">
    <source>
        <dbReference type="EMBL" id="GLX78561.1"/>
    </source>
</evidence>
<dbReference type="EMBL" id="BSST01000001">
    <property type="protein sequence ID" value="GLX78561.1"/>
    <property type="molecule type" value="Genomic_DNA"/>
</dbReference>
<proteinExistence type="predicted"/>
<keyword evidence="2" id="KW-1185">Reference proteome</keyword>
<gene>
    <name evidence="1" type="ORF">tinsulaeT_19010</name>
</gene>